<reference evidence="5 6" key="1">
    <citation type="submission" date="2018-05" db="EMBL/GenBank/DDBJ databases">
        <title>Draft genome of Methanospirillum lacunae Ki8-1.</title>
        <authorList>
            <person name="Dueholm M.S."/>
            <person name="Nielsen P.H."/>
            <person name="Bakmann L.F."/>
            <person name="Otzen D.E."/>
        </authorList>
    </citation>
    <scope>NUCLEOTIDE SEQUENCE [LARGE SCALE GENOMIC DNA]</scope>
    <source>
        <strain evidence="5 6">Ki8-1</strain>
    </source>
</reference>
<dbReference type="GO" id="GO:0010181">
    <property type="term" value="F:FMN binding"/>
    <property type="evidence" value="ECO:0007669"/>
    <property type="project" value="InterPro"/>
</dbReference>
<dbReference type="Pfam" id="PF01613">
    <property type="entry name" value="Flavin_Reduct"/>
    <property type="match status" value="1"/>
</dbReference>
<evidence type="ECO:0000256" key="1">
    <source>
        <dbReference type="ARBA" id="ARBA00001917"/>
    </source>
</evidence>
<dbReference type="SMART" id="SM00903">
    <property type="entry name" value="Flavin_Reduct"/>
    <property type="match status" value="1"/>
</dbReference>
<organism evidence="5 6">
    <name type="scientific">Methanospirillum lacunae</name>
    <dbReference type="NCBI Taxonomy" id="668570"/>
    <lineage>
        <taxon>Archaea</taxon>
        <taxon>Methanobacteriati</taxon>
        <taxon>Methanobacteriota</taxon>
        <taxon>Stenosarchaea group</taxon>
        <taxon>Methanomicrobia</taxon>
        <taxon>Methanomicrobiales</taxon>
        <taxon>Methanospirillaceae</taxon>
        <taxon>Methanospirillum</taxon>
    </lineage>
</organism>
<dbReference type="SUPFAM" id="SSF50475">
    <property type="entry name" value="FMN-binding split barrel"/>
    <property type="match status" value="1"/>
</dbReference>
<dbReference type="RefSeq" id="WP_109969800.1">
    <property type="nucleotide sequence ID" value="NZ_CP176093.1"/>
</dbReference>
<dbReference type="EMBL" id="QGMY01000014">
    <property type="protein sequence ID" value="PWR70371.1"/>
    <property type="molecule type" value="Genomic_DNA"/>
</dbReference>
<comment type="cofactor">
    <cofactor evidence="1">
        <name>FMN</name>
        <dbReference type="ChEBI" id="CHEBI:58210"/>
    </cofactor>
</comment>
<feature type="domain" description="Flavin reductase like" evidence="4">
    <location>
        <begin position="10"/>
        <end position="153"/>
    </location>
</feature>
<evidence type="ECO:0000256" key="2">
    <source>
        <dbReference type="ARBA" id="ARBA00022630"/>
    </source>
</evidence>
<name>A0A2V2N4E6_9EURY</name>
<evidence type="ECO:0000313" key="6">
    <source>
        <dbReference type="Proteomes" id="UP000245657"/>
    </source>
</evidence>
<comment type="caution">
    <text evidence="5">The sequence shown here is derived from an EMBL/GenBank/DDBJ whole genome shotgun (WGS) entry which is preliminary data.</text>
</comment>
<dbReference type="InterPro" id="IPR002563">
    <property type="entry name" value="Flavin_Rdtase-like_dom"/>
</dbReference>
<proteinExistence type="inferred from homology"/>
<dbReference type="PANTHER" id="PTHR43567">
    <property type="entry name" value="FLAVOREDOXIN-RELATED-RELATED"/>
    <property type="match status" value="1"/>
</dbReference>
<evidence type="ECO:0000313" key="5">
    <source>
        <dbReference type="EMBL" id="PWR70371.1"/>
    </source>
</evidence>
<dbReference type="AlphaFoldDB" id="A0A2V2N4E6"/>
<dbReference type="OrthoDB" id="8522at2157"/>
<accession>A0A2V2N4E6</accession>
<dbReference type="Gene3D" id="2.30.110.10">
    <property type="entry name" value="Electron Transport, Fmn-binding Protein, Chain A"/>
    <property type="match status" value="1"/>
</dbReference>
<dbReference type="Proteomes" id="UP000245657">
    <property type="component" value="Unassembled WGS sequence"/>
</dbReference>
<keyword evidence="2" id="KW-0285">Flavoprotein</keyword>
<comment type="similarity">
    <text evidence="3">Belongs to the flavoredoxin family.</text>
</comment>
<dbReference type="InterPro" id="IPR052174">
    <property type="entry name" value="Flavoredoxin"/>
</dbReference>
<dbReference type="GeneID" id="97547587"/>
<dbReference type="InterPro" id="IPR012349">
    <property type="entry name" value="Split_barrel_FMN-bd"/>
</dbReference>
<evidence type="ECO:0000256" key="3">
    <source>
        <dbReference type="ARBA" id="ARBA00038054"/>
    </source>
</evidence>
<sequence>MVKLSGGNNVAICPMPVTLVGSIVNGHPNFMAVGWIARVNMSPPLVSLGLNHGSATRSAILENKEFSINFPSSKMVRETDYCGLTSGKKIDKSNIFTVFYGNSHQAPMISECPLSLECTLIESHDYASHTCIIGEIIGSYIDESCLTDGKPDQIKIDPLLLTMPDNTYWRIGEKVGKAWHEGKSLIDKD</sequence>
<evidence type="ECO:0000259" key="4">
    <source>
        <dbReference type="SMART" id="SM00903"/>
    </source>
</evidence>
<keyword evidence="6" id="KW-1185">Reference proteome</keyword>
<protein>
    <submittedName>
        <fullName evidence="5">Flavin reductase family protein</fullName>
    </submittedName>
</protein>
<gene>
    <name evidence="5" type="ORF">DK846_14930</name>
</gene>
<dbReference type="PANTHER" id="PTHR43567:SF1">
    <property type="entry name" value="FLAVOREDOXIN"/>
    <property type="match status" value="1"/>
</dbReference>